<dbReference type="SUPFAM" id="SSF103647">
    <property type="entry name" value="TSP type-3 repeat"/>
    <property type="match status" value="1"/>
</dbReference>
<dbReference type="InterPro" id="IPR036737">
    <property type="entry name" value="OmpA-like_sf"/>
</dbReference>
<dbReference type="InterPro" id="IPR006664">
    <property type="entry name" value="OMP_bac"/>
</dbReference>
<proteinExistence type="predicted"/>
<dbReference type="PRINTS" id="PR01021">
    <property type="entry name" value="OMPADOMAIN"/>
</dbReference>
<evidence type="ECO:0000256" key="8">
    <source>
        <dbReference type="ARBA" id="ARBA00023237"/>
    </source>
</evidence>
<dbReference type="GO" id="GO:0006811">
    <property type="term" value="P:monoatomic ion transport"/>
    <property type="evidence" value="ECO:0007669"/>
    <property type="project" value="UniProtKB-KW"/>
</dbReference>
<dbReference type="PROSITE" id="PS51123">
    <property type="entry name" value="OMPA_2"/>
    <property type="match status" value="1"/>
</dbReference>
<dbReference type="PANTHER" id="PTHR30329:SF21">
    <property type="entry name" value="LIPOPROTEIN YIAD-RELATED"/>
    <property type="match status" value="1"/>
</dbReference>
<evidence type="ECO:0000259" key="12">
    <source>
        <dbReference type="PROSITE" id="PS51123"/>
    </source>
</evidence>
<dbReference type="GO" id="GO:0046930">
    <property type="term" value="C:pore complex"/>
    <property type="evidence" value="ECO:0007669"/>
    <property type="project" value="UniProtKB-KW"/>
</dbReference>
<evidence type="ECO:0000256" key="3">
    <source>
        <dbReference type="ARBA" id="ARBA00022452"/>
    </source>
</evidence>
<dbReference type="SUPFAM" id="SSF56925">
    <property type="entry name" value="OMPA-like"/>
    <property type="match status" value="1"/>
</dbReference>
<dbReference type="CDD" id="cd07185">
    <property type="entry name" value="OmpA_C-like"/>
    <property type="match status" value="1"/>
</dbReference>
<evidence type="ECO:0000256" key="11">
    <source>
        <dbReference type="SAM" id="SignalP"/>
    </source>
</evidence>
<keyword evidence="3" id="KW-1134">Transmembrane beta strand</keyword>
<keyword evidence="4" id="KW-0812">Transmembrane</keyword>
<dbReference type="InterPro" id="IPR011250">
    <property type="entry name" value="OMP/PagP_B-barrel"/>
</dbReference>
<dbReference type="InterPro" id="IPR006665">
    <property type="entry name" value="OmpA-like"/>
</dbReference>
<comment type="subcellular location">
    <subcellularLocation>
        <location evidence="1">Cell outer membrane</location>
        <topology evidence="1">Multi-pass membrane protein</topology>
    </subcellularLocation>
</comment>
<dbReference type="RefSeq" id="WP_142602239.1">
    <property type="nucleotide sequence ID" value="NZ_FXSZ01000003.1"/>
</dbReference>
<keyword evidence="8" id="KW-0998">Cell outer membrane</keyword>
<name>A0A521BXV9_9SPHI</name>
<evidence type="ECO:0000256" key="9">
    <source>
        <dbReference type="PROSITE-ProRule" id="PRU00473"/>
    </source>
</evidence>
<dbReference type="InterPro" id="IPR050330">
    <property type="entry name" value="Bact_OuterMem_StrucFunc"/>
</dbReference>
<dbReference type="Gene3D" id="2.40.160.20">
    <property type="match status" value="1"/>
</dbReference>
<protein>
    <submittedName>
        <fullName evidence="13">OmpA-OmpF porin, OOP family</fullName>
    </submittedName>
</protein>
<organism evidence="13 14">
    <name type="scientific">Solitalea koreensis</name>
    <dbReference type="NCBI Taxonomy" id="543615"/>
    <lineage>
        <taxon>Bacteria</taxon>
        <taxon>Pseudomonadati</taxon>
        <taxon>Bacteroidota</taxon>
        <taxon>Sphingobacteriia</taxon>
        <taxon>Sphingobacteriales</taxon>
        <taxon>Sphingobacteriaceae</taxon>
        <taxon>Solitalea</taxon>
    </lineage>
</organism>
<gene>
    <name evidence="13" type="ORF">SAMN06265350_10319</name>
</gene>
<keyword evidence="2" id="KW-0813">Transport</keyword>
<keyword evidence="11" id="KW-0732">Signal</keyword>
<keyword evidence="14" id="KW-1185">Reference proteome</keyword>
<dbReference type="OrthoDB" id="1522982at2"/>
<feature type="region of interest" description="Disordered" evidence="10">
    <location>
        <begin position="387"/>
        <end position="412"/>
    </location>
</feature>
<dbReference type="GO" id="GO:0009279">
    <property type="term" value="C:cell outer membrane"/>
    <property type="evidence" value="ECO:0007669"/>
    <property type="project" value="UniProtKB-SubCell"/>
</dbReference>
<dbReference type="AlphaFoldDB" id="A0A521BXV9"/>
<evidence type="ECO:0000256" key="4">
    <source>
        <dbReference type="ARBA" id="ARBA00022692"/>
    </source>
</evidence>
<evidence type="ECO:0000256" key="10">
    <source>
        <dbReference type="SAM" id="MobiDB-lite"/>
    </source>
</evidence>
<evidence type="ECO:0000256" key="6">
    <source>
        <dbReference type="ARBA" id="ARBA00023114"/>
    </source>
</evidence>
<dbReference type="Gene3D" id="3.30.1330.60">
    <property type="entry name" value="OmpA-like domain"/>
    <property type="match status" value="1"/>
</dbReference>
<evidence type="ECO:0000256" key="1">
    <source>
        <dbReference type="ARBA" id="ARBA00004571"/>
    </source>
</evidence>
<evidence type="ECO:0000256" key="5">
    <source>
        <dbReference type="ARBA" id="ARBA00023065"/>
    </source>
</evidence>
<feature type="domain" description="OmpA-like" evidence="12">
    <location>
        <begin position="299"/>
        <end position="412"/>
    </location>
</feature>
<keyword evidence="7 9" id="KW-0472">Membrane</keyword>
<sequence>MNKSTLLSFALAATVTVPAFAQESQSADGKPKTFGGASQFRTWSIGINAGVMAPVALIGGTNDYNNWDANFGYGAFIKKQISPAFALKADFNGGKLSGSTESAAPTSFSTDVNYATSLKAHVDLTNMFLKRENKVALFFEAGYGIMGFDAGAGSRTEQFIPAGAGLKFKLSERIAANLGYTMNFVDADNLDGSFANATSKDKYSYGYGGLEFSLGKTSKQNLDWANPVALMYDELKDDELRKEVAAIKTRVTASEGEISNMKKDTDGDGVSDAFDKEPATPAGNIVDGAGRTIVFPKDTVTVDPTNKNIIQFDFNSDKLRSESLPAIKTLASELIAQNAKLIIEGHASIEGTEAYNMNLSKRRANSAKKALVKAGVKSSNISTVGYGETRPIASNDTEEGRQKNRRVEFKMQ</sequence>
<feature type="chain" id="PRO_5022000834" evidence="11">
    <location>
        <begin position="22"/>
        <end position="412"/>
    </location>
</feature>
<feature type="compositionally biased region" description="Basic and acidic residues" evidence="10">
    <location>
        <begin position="398"/>
        <end position="412"/>
    </location>
</feature>
<evidence type="ECO:0000256" key="7">
    <source>
        <dbReference type="ARBA" id="ARBA00023136"/>
    </source>
</evidence>
<dbReference type="GO" id="GO:0015288">
    <property type="term" value="F:porin activity"/>
    <property type="evidence" value="ECO:0007669"/>
    <property type="project" value="UniProtKB-KW"/>
</dbReference>
<evidence type="ECO:0000256" key="2">
    <source>
        <dbReference type="ARBA" id="ARBA00022448"/>
    </source>
</evidence>
<evidence type="ECO:0000313" key="14">
    <source>
        <dbReference type="Proteomes" id="UP000315971"/>
    </source>
</evidence>
<dbReference type="EMBL" id="FXSZ01000003">
    <property type="protein sequence ID" value="SMO52018.1"/>
    <property type="molecule type" value="Genomic_DNA"/>
</dbReference>
<keyword evidence="6" id="KW-0626">Porin</keyword>
<dbReference type="InterPro" id="IPR028974">
    <property type="entry name" value="TSP_type-3_rpt"/>
</dbReference>
<dbReference type="Pfam" id="PF00691">
    <property type="entry name" value="OmpA"/>
    <property type="match status" value="1"/>
</dbReference>
<evidence type="ECO:0000313" key="13">
    <source>
        <dbReference type="EMBL" id="SMO52018.1"/>
    </source>
</evidence>
<dbReference type="PRINTS" id="PR01023">
    <property type="entry name" value="NAFLGMOTY"/>
</dbReference>
<reference evidence="13 14" key="1">
    <citation type="submission" date="2017-05" db="EMBL/GenBank/DDBJ databases">
        <authorList>
            <person name="Varghese N."/>
            <person name="Submissions S."/>
        </authorList>
    </citation>
    <scope>NUCLEOTIDE SEQUENCE [LARGE SCALE GENOMIC DNA]</scope>
    <source>
        <strain evidence="13 14">DSM 21342</strain>
    </source>
</reference>
<dbReference type="Proteomes" id="UP000315971">
    <property type="component" value="Unassembled WGS sequence"/>
</dbReference>
<keyword evidence="5" id="KW-0406">Ion transport</keyword>
<dbReference type="GO" id="GO:0005509">
    <property type="term" value="F:calcium ion binding"/>
    <property type="evidence" value="ECO:0007669"/>
    <property type="project" value="InterPro"/>
</dbReference>
<feature type="signal peptide" evidence="11">
    <location>
        <begin position="1"/>
        <end position="21"/>
    </location>
</feature>
<dbReference type="SUPFAM" id="SSF103088">
    <property type="entry name" value="OmpA-like"/>
    <property type="match status" value="1"/>
</dbReference>
<accession>A0A521BXV9</accession>
<dbReference type="PANTHER" id="PTHR30329">
    <property type="entry name" value="STATOR ELEMENT OF FLAGELLAR MOTOR COMPLEX"/>
    <property type="match status" value="1"/>
</dbReference>